<dbReference type="SUPFAM" id="SSF52047">
    <property type="entry name" value="RNI-like"/>
    <property type="match status" value="1"/>
</dbReference>
<reference evidence="1" key="1">
    <citation type="submission" date="2019-09" db="EMBL/GenBank/DDBJ databases">
        <title>Draft genome information of white flower Hibiscus syriacus.</title>
        <authorList>
            <person name="Kim Y.-M."/>
        </authorList>
    </citation>
    <scope>NUCLEOTIDE SEQUENCE [LARGE SCALE GENOMIC DNA]</scope>
    <source>
        <strain evidence="1">YM2019G1</strain>
    </source>
</reference>
<evidence type="ECO:0000313" key="2">
    <source>
        <dbReference type="Proteomes" id="UP000436088"/>
    </source>
</evidence>
<name>A0A6A2YME8_HIBSY</name>
<dbReference type="AlphaFoldDB" id="A0A6A2YME8"/>
<comment type="caution">
    <text evidence="1">The sequence shown here is derived from an EMBL/GenBank/DDBJ whole genome shotgun (WGS) entry which is preliminary data.</text>
</comment>
<dbReference type="InterPro" id="IPR032675">
    <property type="entry name" value="LRR_dom_sf"/>
</dbReference>
<keyword evidence="2" id="KW-1185">Reference proteome</keyword>
<accession>A0A6A2YME8</accession>
<dbReference type="EMBL" id="VEPZ02001324">
    <property type="protein sequence ID" value="KAE8680533.1"/>
    <property type="molecule type" value="Genomic_DNA"/>
</dbReference>
<proteinExistence type="predicted"/>
<gene>
    <name evidence="1" type="ORF">F3Y22_tig00111387pilonHSYRG00051</name>
</gene>
<organism evidence="1 2">
    <name type="scientific">Hibiscus syriacus</name>
    <name type="common">Rose of Sharon</name>
    <dbReference type="NCBI Taxonomy" id="106335"/>
    <lineage>
        <taxon>Eukaryota</taxon>
        <taxon>Viridiplantae</taxon>
        <taxon>Streptophyta</taxon>
        <taxon>Embryophyta</taxon>
        <taxon>Tracheophyta</taxon>
        <taxon>Spermatophyta</taxon>
        <taxon>Magnoliopsida</taxon>
        <taxon>eudicotyledons</taxon>
        <taxon>Gunneridae</taxon>
        <taxon>Pentapetalae</taxon>
        <taxon>rosids</taxon>
        <taxon>malvids</taxon>
        <taxon>Malvales</taxon>
        <taxon>Malvaceae</taxon>
        <taxon>Malvoideae</taxon>
        <taxon>Hibiscus</taxon>
    </lineage>
</organism>
<dbReference type="Gene3D" id="3.80.10.10">
    <property type="entry name" value="Ribonuclease Inhibitor"/>
    <property type="match status" value="1"/>
</dbReference>
<evidence type="ECO:0000313" key="1">
    <source>
        <dbReference type="EMBL" id="KAE8680533.1"/>
    </source>
</evidence>
<dbReference type="Proteomes" id="UP000436088">
    <property type="component" value="Unassembled WGS sequence"/>
</dbReference>
<protein>
    <submittedName>
        <fullName evidence="1">Uncharacterized protein</fullName>
    </submittedName>
</protein>
<sequence length="207" mass="22999">MDSGRRSCTKVGVLKHGTGKWRNIHLDPEFSSVLRLRSNVDINVWLNNLKELQISNSNITNSELSYLRGLNKLNILNLEGCNVTAACLDSISDIVTCISWGKPVGGCNVVELTTTLLRIVGMFTVFTKQSKAPALLYFLFGVFKLACTQLEFYNTLCEVNSPLKNHIPTVLASGIMHLENGSYKIDSWDDKEVLDVLEKCNLILGCT</sequence>